<dbReference type="PROSITE" id="PS50158">
    <property type="entry name" value="ZF_CCHC"/>
    <property type="match status" value="1"/>
</dbReference>
<dbReference type="SUPFAM" id="SSF57756">
    <property type="entry name" value="Retrovirus zinc finger-like domains"/>
    <property type="match status" value="1"/>
</dbReference>
<accession>A0AA40LL81</accession>
<protein>
    <recommendedName>
        <fullName evidence="3">CCHC-type domain-containing protein</fullName>
    </recommendedName>
</protein>
<dbReference type="AlphaFoldDB" id="A0AA40LL81"/>
<sequence length="112" mass="12043">MELRQGEGGVRHLPGPSSWGRAGLQLVQGLPDPLERQLHAGPVLQCGEEGHRSPYGRKGIVCNLCGKRGHAFAQCPKAVPNAVALSRRCWALSTRLPACLPARVNTEPVYPS</sequence>
<organism evidence="4 5">
    <name type="scientific">Cnephaeus nilssonii</name>
    <name type="common">Northern bat</name>
    <name type="synonym">Eptesicus nilssonii</name>
    <dbReference type="NCBI Taxonomy" id="3371016"/>
    <lineage>
        <taxon>Eukaryota</taxon>
        <taxon>Metazoa</taxon>
        <taxon>Chordata</taxon>
        <taxon>Craniata</taxon>
        <taxon>Vertebrata</taxon>
        <taxon>Euteleostomi</taxon>
        <taxon>Mammalia</taxon>
        <taxon>Eutheria</taxon>
        <taxon>Laurasiatheria</taxon>
        <taxon>Chiroptera</taxon>
        <taxon>Yangochiroptera</taxon>
        <taxon>Vespertilionidae</taxon>
        <taxon>Cnephaeus</taxon>
    </lineage>
</organism>
<dbReference type="GO" id="GO:0008270">
    <property type="term" value="F:zinc ion binding"/>
    <property type="evidence" value="ECO:0007669"/>
    <property type="project" value="UniProtKB-KW"/>
</dbReference>
<gene>
    <name evidence="4" type="ORF">QTO34_001747</name>
</gene>
<keyword evidence="1" id="KW-0862">Zinc</keyword>
<name>A0AA40LL81_CNENI</name>
<dbReference type="Gene3D" id="4.10.60.10">
    <property type="entry name" value="Zinc finger, CCHC-type"/>
    <property type="match status" value="1"/>
</dbReference>
<reference evidence="4" key="1">
    <citation type="submission" date="2023-06" db="EMBL/GenBank/DDBJ databases">
        <title>Reference genome for the Northern bat (Eptesicus nilssonii), a most northern bat species.</title>
        <authorList>
            <person name="Laine V.N."/>
            <person name="Pulliainen A.T."/>
            <person name="Lilley T.M."/>
        </authorList>
    </citation>
    <scope>NUCLEOTIDE SEQUENCE</scope>
    <source>
        <strain evidence="4">BLF_Eptnil</strain>
        <tissue evidence="4">Kidney</tissue>
    </source>
</reference>
<proteinExistence type="predicted"/>
<keyword evidence="1" id="KW-0863">Zinc-finger</keyword>
<feature type="domain" description="CCHC-type" evidence="3">
    <location>
        <begin position="62"/>
        <end position="77"/>
    </location>
</feature>
<evidence type="ECO:0000256" key="1">
    <source>
        <dbReference type="PROSITE-ProRule" id="PRU00047"/>
    </source>
</evidence>
<evidence type="ECO:0000259" key="3">
    <source>
        <dbReference type="PROSITE" id="PS50158"/>
    </source>
</evidence>
<dbReference type="InterPro" id="IPR036875">
    <property type="entry name" value="Znf_CCHC_sf"/>
</dbReference>
<dbReference type="EMBL" id="JAULJE010000011">
    <property type="protein sequence ID" value="KAK1337125.1"/>
    <property type="molecule type" value="Genomic_DNA"/>
</dbReference>
<evidence type="ECO:0000313" key="4">
    <source>
        <dbReference type="EMBL" id="KAK1337125.1"/>
    </source>
</evidence>
<evidence type="ECO:0000313" key="5">
    <source>
        <dbReference type="Proteomes" id="UP001177744"/>
    </source>
</evidence>
<evidence type="ECO:0000256" key="2">
    <source>
        <dbReference type="SAM" id="MobiDB-lite"/>
    </source>
</evidence>
<keyword evidence="1" id="KW-0479">Metal-binding</keyword>
<dbReference type="Proteomes" id="UP001177744">
    <property type="component" value="Unassembled WGS sequence"/>
</dbReference>
<dbReference type="InterPro" id="IPR001878">
    <property type="entry name" value="Znf_CCHC"/>
</dbReference>
<keyword evidence="5" id="KW-1185">Reference proteome</keyword>
<dbReference type="GO" id="GO:0003676">
    <property type="term" value="F:nucleic acid binding"/>
    <property type="evidence" value="ECO:0007669"/>
    <property type="project" value="InterPro"/>
</dbReference>
<comment type="caution">
    <text evidence="4">The sequence shown here is derived from an EMBL/GenBank/DDBJ whole genome shotgun (WGS) entry which is preliminary data.</text>
</comment>
<feature type="region of interest" description="Disordered" evidence="2">
    <location>
        <begin position="1"/>
        <end position="20"/>
    </location>
</feature>